<evidence type="ECO:0000256" key="4">
    <source>
        <dbReference type="ARBA" id="ARBA00022960"/>
    </source>
</evidence>
<protein>
    <submittedName>
        <fullName evidence="10">L,D-transpeptidase family protein</fullName>
    </submittedName>
</protein>
<feature type="signal peptide" evidence="8">
    <location>
        <begin position="1"/>
        <end position="35"/>
    </location>
</feature>
<proteinExistence type="inferred from homology"/>
<dbReference type="InterPro" id="IPR052905">
    <property type="entry name" value="LD-transpeptidase_YkuD-like"/>
</dbReference>
<name>A0ABU1H480_9GAMM</name>
<comment type="similarity">
    <text evidence="2">Belongs to the YkuD family.</text>
</comment>
<sequence length="553" mass="61806">MHETQRQSQSTITKCIGMLAACGVLTFMVNAPASAQQTLPVSTQSALIALPNTQNPAEAEKRLPLAEFYHHVGQKLVWQDSARVDALVDALQGLADDGLTPSHYGVGELKADFQQSHSQDAAAQAVFDLGATRALLKALDHVQNGKLNPHDVVPGWDGPSRLKTLPVAGIAQAVMQGDIEQAFARARPQRPYYSPLRQALSAYRDLAAQGSVPSFPPREKALRPGERDDDVVALRRRLTYWGEPGLLVGNPEAYPQVRIEELDLREFDAELEAAVKRFQRRHLLETDGVVGRKTRQALNTSIKTRVEQLRVNLERGRWVAPWLAREPHVWVDIAGYRMEYVRPNGERWSSHIVVGSSRRETPVIHSEITRLTVNPSWTLPPTIVREDILPKVRQNPDYLAEQGITVINYSGEVVDASEIDWASPGNIMLRQPSGSSNPLGDVVMRFPNNAMVYLHDTPAKGLFGRDRRALSSGCVRVEGARELARMLLQDTGSRYQLNALINTSRSDINVNLPRHIPLALHYLTTWPDDEGDVTFREDIYRRDDRILSALNQR</sequence>
<dbReference type="CDD" id="cd16913">
    <property type="entry name" value="YkuD_like"/>
    <property type="match status" value="1"/>
</dbReference>
<keyword evidence="6 7" id="KW-0961">Cell wall biogenesis/degradation</keyword>
<feature type="active site" description="Nucleophile" evidence="7">
    <location>
        <position position="474"/>
    </location>
</feature>
<dbReference type="InterPro" id="IPR045380">
    <property type="entry name" value="LD_TPept_scaffold_dom"/>
</dbReference>
<evidence type="ECO:0000256" key="6">
    <source>
        <dbReference type="ARBA" id="ARBA00023316"/>
    </source>
</evidence>
<dbReference type="Gene3D" id="1.10.101.10">
    <property type="entry name" value="PGBD-like superfamily/PGBD"/>
    <property type="match status" value="1"/>
</dbReference>
<keyword evidence="3" id="KW-0808">Transferase</keyword>
<reference evidence="10 11" key="1">
    <citation type="submission" date="2023-04" db="EMBL/GenBank/DDBJ databases">
        <title>A long-awaited taxogenomic arrangement of the family Halomonadaceae.</title>
        <authorList>
            <person name="De La Haba R."/>
            <person name="Chuvochina M."/>
            <person name="Wittouck S."/>
            <person name="Arahal D.R."/>
            <person name="Sanchez-Porro C."/>
            <person name="Hugenholtz P."/>
            <person name="Ventosa A."/>
        </authorList>
    </citation>
    <scope>NUCLEOTIDE SEQUENCE [LARGE SCALE GENOMIC DNA]</scope>
    <source>
        <strain evidence="10 11">DSM 21020</strain>
    </source>
</reference>
<feature type="chain" id="PRO_5045724425" evidence="8">
    <location>
        <begin position="36"/>
        <end position="553"/>
    </location>
</feature>
<dbReference type="RefSeq" id="WP_309655996.1">
    <property type="nucleotide sequence ID" value="NZ_JARWAN010000012.1"/>
</dbReference>
<evidence type="ECO:0000313" key="10">
    <source>
        <dbReference type="EMBL" id="MDR5899108.1"/>
    </source>
</evidence>
<feature type="domain" description="L,D-TPase catalytic" evidence="9">
    <location>
        <begin position="327"/>
        <end position="498"/>
    </location>
</feature>
<evidence type="ECO:0000256" key="7">
    <source>
        <dbReference type="PROSITE-ProRule" id="PRU01373"/>
    </source>
</evidence>
<dbReference type="PANTHER" id="PTHR41533">
    <property type="entry name" value="L,D-TRANSPEPTIDASE HI_1667-RELATED"/>
    <property type="match status" value="1"/>
</dbReference>
<feature type="active site" description="Proton donor/acceptor" evidence="7">
    <location>
        <position position="455"/>
    </location>
</feature>
<dbReference type="PROSITE" id="PS52029">
    <property type="entry name" value="LD_TPASE"/>
    <property type="match status" value="1"/>
</dbReference>
<comment type="caution">
    <text evidence="10">The sequence shown here is derived from an EMBL/GenBank/DDBJ whole genome shotgun (WGS) entry which is preliminary data.</text>
</comment>
<evidence type="ECO:0000256" key="5">
    <source>
        <dbReference type="ARBA" id="ARBA00022984"/>
    </source>
</evidence>
<dbReference type="Proteomes" id="UP001254564">
    <property type="component" value="Unassembled WGS sequence"/>
</dbReference>
<dbReference type="EMBL" id="JARWAN010000012">
    <property type="protein sequence ID" value="MDR5899108.1"/>
    <property type="molecule type" value="Genomic_DNA"/>
</dbReference>
<gene>
    <name evidence="10" type="ORF">QC823_08910</name>
</gene>
<dbReference type="Pfam" id="PF20142">
    <property type="entry name" value="Scaffold"/>
    <property type="match status" value="1"/>
</dbReference>
<evidence type="ECO:0000256" key="1">
    <source>
        <dbReference type="ARBA" id="ARBA00004752"/>
    </source>
</evidence>
<comment type="pathway">
    <text evidence="1 7">Cell wall biogenesis; peptidoglycan biosynthesis.</text>
</comment>
<dbReference type="InterPro" id="IPR036365">
    <property type="entry name" value="PGBD-like_sf"/>
</dbReference>
<dbReference type="Gene3D" id="2.40.440.10">
    <property type="entry name" value="L,D-transpeptidase catalytic domain-like"/>
    <property type="match status" value="1"/>
</dbReference>
<organism evidence="10 11">
    <name type="scientific">Vreelandella vilamensis</name>
    <dbReference type="NCBI Taxonomy" id="531309"/>
    <lineage>
        <taxon>Bacteria</taxon>
        <taxon>Pseudomonadati</taxon>
        <taxon>Pseudomonadota</taxon>
        <taxon>Gammaproteobacteria</taxon>
        <taxon>Oceanospirillales</taxon>
        <taxon>Halomonadaceae</taxon>
        <taxon>Vreelandella</taxon>
    </lineage>
</organism>
<keyword evidence="5 7" id="KW-0573">Peptidoglycan synthesis</keyword>
<dbReference type="InterPro" id="IPR002477">
    <property type="entry name" value="Peptidoglycan-bd-like"/>
</dbReference>
<keyword evidence="11" id="KW-1185">Reference proteome</keyword>
<accession>A0ABU1H480</accession>
<dbReference type="Pfam" id="PF03734">
    <property type="entry name" value="YkuD"/>
    <property type="match status" value="1"/>
</dbReference>
<dbReference type="SUPFAM" id="SSF141523">
    <property type="entry name" value="L,D-transpeptidase catalytic domain-like"/>
    <property type="match status" value="1"/>
</dbReference>
<dbReference type="SUPFAM" id="SSF47090">
    <property type="entry name" value="PGBD-like"/>
    <property type="match status" value="1"/>
</dbReference>
<evidence type="ECO:0000256" key="3">
    <source>
        <dbReference type="ARBA" id="ARBA00022679"/>
    </source>
</evidence>
<dbReference type="InterPro" id="IPR038063">
    <property type="entry name" value="Transpep_catalytic_dom"/>
</dbReference>
<evidence type="ECO:0000256" key="8">
    <source>
        <dbReference type="SAM" id="SignalP"/>
    </source>
</evidence>
<dbReference type="Pfam" id="PF01471">
    <property type="entry name" value="PG_binding_1"/>
    <property type="match status" value="1"/>
</dbReference>
<keyword evidence="8" id="KW-0732">Signal</keyword>
<dbReference type="InterPro" id="IPR036366">
    <property type="entry name" value="PGBDSf"/>
</dbReference>
<dbReference type="PANTHER" id="PTHR41533:SF2">
    <property type="entry name" value="BLR7131 PROTEIN"/>
    <property type="match status" value="1"/>
</dbReference>
<evidence type="ECO:0000259" key="9">
    <source>
        <dbReference type="PROSITE" id="PS52029"/>
    </source>
</evidence>
<evidence type="ECO:0000256" key="2">
    <source>
        <dbReference type="ARBA" id="ARBA00005992"/>
    </source>
</evidence>
<dbReference type="InterPro" id="IPR005490">
    <property type="entry name" value="LD_TPept_cat_dom"/>
</dbReference>
<keyword evidence="4 7" id="KW-0133">Cell shape</keyword>
<evidence type="ECO:0000313" key="11">
    <source>
        <dbReference type="Proteomes" id="UP001254564"/>
    </source>
</evidence>